<reference evidence="2 3" key="1">
    <citation type="submission" date="2019-11" db="EMBL/GenBank/DDBJ databases">
        <title>Winogradskyella ouciana sp. nov., isolated from the hadal seawater of the Mariana Trench.</title>
        <authorList>
            <person name="Liu R."/>
        </authorList>
    </citation>
    <scope>NUCLEOTIDE SEQUENCE [LARGE SCALE GENOMIC DNA]</scope>
    <source>
        <strain evidence="2 3">ZXX205</strain>
    </source>
</reference>
<evidence type="ECO:0000313" key="2">
    <source>
        <dbReference type="EMBL" id="MTE27175.1"/>
    </source>
</evidence>
<evidence type="ECO:0000313" key="3">
    <source>
        <dbReference type="Proteomes" id="UP000447545"/>
    </source>
</evidence>
<sequence length="70" mass="8180">MMKETQQILTEIATVTREIEDNYPELMKYLNETRSTLPEGSNASATLNKEDLENYLSQLKELVSKYKKEH</sequence>
<dbReference type="EMBL" id="WJYA01000005">
    <property type="protein sequence ID" value="MTE27175.1"/>
    <property type="molecule type" value="Genomic_DNA"/>
</dbReference>
<accession>A0A7K1GDQ8</accession>
<proteinExistence type="predicted"/>
<evidence type="ECO:0000256" key="1">
    <source>
        <dbReference type="SAM" id="Coils"/>
    </source>
</evidence>
<keyword evidence="3" id="KW-1185">Reference proteome</keyword>
<feature type="coiled-coil region" evidence="1">
    <location>
        <begin position="42"/>
        <end position="69"/>
    </location>
</feature>
<gene>
    <name evidence="2" type="ORF">F1003_09585</name>
</gene>
<dbReference type="AlphaFoldDB" id="A0A7K1GDQ8"/>
<organism evidence="2 3">
    <name type="scientific">Winogradskyella ouciana</name>
    <dbReference type="NCBI Taxonomy" id="2608631"/>
    <lineage>
        <taxon>Bacteria</taxon>
        <taxon>Pseudomonadati</taxon>
        <taxon>Bacteroidota</taxon>
        <taxon>Flavobacteriia</taxon>
        <taxon>Flavobacteriales</taxon>
        <taxon>Flavobacteriaceae</taxon>
        <taxon>Winogradskyella</taxon>
    </lineage>
</organism>
<keyword evidence="1" id="KW-0175">Coiled coil</keyword>
<comment type="caution">
    <text evidence="2">The sequence shown here is derived from an EMBL/GenBank/DDBJ whole genome shotgun (WGS) entry which is preliminary data.</text>
</comment>
<protein>
    <submittedName>
        <fullName evidence="2">Uncharacterized protein</fullName>
    </submittedName>
</protein>
<name>A0A7K1GDQ8_9FLAO</name>
<dbReference type="Proteomes" id="UP000447545">
    <property type="component" value="Unassembled WGS sequence"/>
</dbReference>